<evidence type="ECO:0000313" key="3">
    <source>
        <dbReference type="EMBL" id="KKW90713.1"/>
    </source>
</evidence>
<organism evidence="3 4">
    <name type="scientific">Sphingobium chungbukense</name>
    <dbReference type="NCBI Taxonomy" id="56193"/>
    <lineage>
        <taxon>Bacteria</taxon>
        <taxon>Pseudomonadati</taxon>
        <taxon>Pseudomonadota</taxon>
        <taxon>Alphaproteobacteria</taxon>
        <taxon>Sphingomonadales</taxon>
        <taxon>Sphingomonadaceae</taxon>
        <taxon>Sphingobium</taxon>
    </lineage>
</organism>
<reference evidence="3 4" key="1">
    <citation type="submission" date="2015-04" db="EMBL/GenBank/DDBJ databases">
        <title>Genome sequence of aromatic hydrocarbons-degrading Sphingobium chungbukense DJ77.</title>
        <authorList>
            <person name="Kim Y.-C."/>
            <person name="Chae J.-C."/>
        </authorList>
    </citation>
    <scope>NUCLEOTIDE SEQUENCE [LARGE SCALE GENOMIC DNA]</scope>
    <source>
        <strain evidence="3 4">DJ77</strain>
    </source>
</reference>
<accession>A0A0M3AL92</accession>
<evidence type="ECO:0000259" key="2">
    <source>
        <dbReference type="Pfam" id="PF03795"/>
    </source>
</evidence>
<name>A0A0M3AL92_9SPHN</name>
<comment type="similarity">
    <text evidence="1">Belongs to the YciI family.</text>
</comment>
<dbReference type="Gene3D" id="3.30.70.1060">
    <property type="entry name" value="Dimeric alpha+beta barrel"/>
    <property type="match status" value="1"/>
</dbReference>
<proteinExistence type="inferred from homology"/>
<dbReference type="InterPro" id="IPR011008">
    <property type="entry name" value="Dimeric_a/b-barrel"/>
</dbReference>
<evidence type="ECO:0000313" key="4">
    <source>
        <dbReference type="Proteomes" id="UP000033874"/>
    </source>
</evidence>
<dbReference type="Proteomes" id="UP000033874">
    <property type="component" value="Unassembled WGS sequence"/>
</dbReference>
<dbReference type="RefSeq" id="WP_046765213.1">
    <property type="nucleotide sequence ID" value="NZ_LBIC01000009.1"/>
</dbReference>
<dbReference type="InterPro" id="IPR051807">
    <property type="entry name" value="Sec-metab_biosynth-assoc"/>
</dbReference>
<protein>
    <recommendedName>
        <fullName evidence="2">YCII-related domain-containing protein</fullName>
    </recommendedName>
</protein>
<dbReference type="EMBL" id="LBIC01000009">
    <property type="protein sequence ID" value="KKW90713.1"/>
    <property type="molecule type" value="Genomic_DNA"/>
</dbReference>
<dbReference type="PANTHER" id="PTHR33606">
    <property type="entry name" value="PROTEIN YCII"/>
    <property type="match status" value="1"/>
</dbReference>
<evidence type="ECO:0000256" key="1">
    <source>
        <dbReference type="ARBA" id="ARBA00007689"/>
    </source>
</evidence>
<feature type="domain" description="YCII-related" evidence="2">
    <location>
        <begin position="4"/>
        <end position="89"/>
    </location>
</feature>
<dbReference type="SUPFAM" id="SSF54909">
    <property type="entry name" value="Dimeric alpha+beta barrel"/>
    <property type="match status" value="1"/>
</dbReference>
<dbReference type="PANTHER" id="PTHR33606:SF3">
    <property type="entry name" value="PROTEIN YCII"/>
    <property type="match status" value="1"/>
</dbReference>
<keyword evidence="4" id="KW-1185">Reference proteome</keyword>
<sequence length="101" mass="11103">MSKLYAIITRDKPGATATRMEKLKEHLAHVEAGLDRLAVAGPLRDEEGNFTGSLLVVKAESEAEARTLLEADPYYKAQIWSDIEIRAFNAAAGDWVGGKTW</sequence>
<dbReference type="STRING" id="56193.YP76_19360"/>
<dbReference type="PATRIC" id="fig|56193.3.peg.4075"/>
<dbReference type="InterPro" id="IPR005545">
    <property type="entry name" value="YCII"/>
</dbReference>
<comment type="caution">
    <text evidence="3">The sequence shown here is derived from an EMBL/GenBank/DDBJ whole genome shotgun (WGS) entry which is preliminary data.</text>
</comment>
<dbReference type="Pfam" id="PF03795">
    <property type="entry name" value="YCII"/>
    <property type="match status" value="1"/>
</dbReference>
<gene>
    <name evidence="3" type="ORF">YP76_19360</name>
</gene>
<dbReference type="AlphaFoldDB" id="A0A0M3AL92"/>